<dbReference type="Gene3D" id="1.10.357.10">
    <property type="entry name" value="Tetracycline Repressor, domain 2"/>
    <property type="match status" value="1"/>
</dbReference>
<dbReference type="Proteomes" id="UP000249590">
    <property type="component" value="Unassembled WGS sequence"/>
</dbReference>
<dbReference type="Pfam" id="PF09209">
    <property type="entry name" value="CecR_C"/>
    <property type="match status" value="1"/>
</dbReference>
<evidence type="ECO:0000256" key="3">
    <source>
        <dbReference type="ARBA" id="ARBA00023163"/>
    </source>
</evidence>
<keyword evidence="1" id="KW-0805">Transcription regulation</keyword>
<dbReference type="PANTHER" id="PTHR30055">
    <property type="entry name" value="HTH-TYPE TRANSCRIPTIONAL REGULATOR RUTR"/>
    <property type="match status" value="1"/>
</dbReference>
<accession>A0A8B2NQX2</accession>
<evidence type="ECO:0000256" key="4">
    <source>
        <dbReference type="PROSITE-ProRule" id="PRU00335"/>
    </source>
</evidence>
<dbReference type="RefSeq" id="WP_111351976.1">
    <property type="nucleotide sequence ID" value="NZ_JAIWKD010000009.1"/>
</dbReference>
<dbReference type="SUPFAM" id="SSF46689">
    <property type="entry name" value="Homeodomain-like"/>
    <property type="match status" value="1"/>
</dbReference>
<feature type="DNA-binding region" description="H-T-H motif" evidence="4">
    <location>
        <begin position="28"/>
        <end position="47"/>
    </location>
</feature>
<dbReference type="InterPro" id="IPR001647">
    <property type="entry name" value="HTH_TetR"/>
</dbReference>
<protein>
    <recommendedName>
        <fullName evidence="5">HTH tetR-type domain-containing protein</fullName>
    </recommendedName>
</protein>
<organism evidence="6 7">
    <name type="scientific">Acuticoccus sediminis</name>
    <dbReference type="NCBI Taxonomy" id="2184697"/>
    <lineage>
        <taxon>Bacteria</taxon>
        <taxon>Pseudomonadati</taxon>
        <taxon>Pseudomonadota</taxon>
        <taxon>Alphaproteobacteria</taxon>
        <taxon>Hyphomicrobiales</taxon>
        <taxon>Amorphaceae</taxon>
        <taxon>Acuticoccus</taxon>
    </lineage>
</organism>
<evidence type="ECO:0000313" key="7">
    <source>
        <dbReference type="Proteomes" id="UP000249590"/>
    </source>
</evidence>
<name>A0A8B2NQX2_9HYPH</name>
<dbReference type="AlphaFoldDB" id="A0A8B2NQX2"/>
<dbReference type="Pfam" id="PF00440">
    <property type="entry name" value="TetR_N"/>
    <property type="match status" value="1"/>
</dbReference>
<dbReference type="InterPro" id="IPR015292">
    <property type="entry name" value="Tscrpt_reg_YbiH_C"/>
</dbReference>
<dbReference type="OrthoDB" id="2356263at2"/>
<comment type="caution">
    <text evidence="6">The sequence shown here is derived from an EMBL/GenBank/DDBJ whole genome shotgun (WGS) entry which is preliminary data.</text>
</comment>
<evidence type="ECO:0000313" key="6">
    <source>
        <dbReference type="EMBL" id="RAH97399.1"/>
    </source>
</evidence>
<proteinExistence type="predicted"/>
<dbReference type="InterPro" id="IPR036271">
    <property type="entry name" value="Tet_transcr_reg_TetR-rel_C_sf"/>
</dbReference>
<dbReference type="PROSITE" id="PS50977">
    <property type="entry name" value="HTH_TETR_2"/>
    <property type="match status" value="1"/>
</dbReference>
<reference evidence="6 7" key="1">
    <citation type="submission" date="2018-05" db="EMBL/GenBank/DDBJ databases">
        <title>Acuticoccus sediminis sp. nov., isolated from deep-sea sediment of Indian Ocean.</title>
        <authorList>
            <person name="Liu X."/>
            <person name="Lai Q."/>
            <person name="Du Y."/>
            <person name="Sun F."/>
            <person name="Zhang X."/>
            <person name="Wang S."/>
            <person name="Shao Z."/>
        </authorList>
    </citation>
    <scope>NUCLEOTIDE SEQUENCE [LARGE SCALE GENOMIC DNA]</scope>
    <source>
        <strain evidence="6 7">PTG4-2</strain>
    </source>
</reference>
<evidence type="ECO:0000256" key="2">
    <source>
        <dbReference type="ARBA" id="ARBA00023125"/>
    </source>
</evidence>
<keyword evidence="7" id="KW-1185">Reference proteome</keyword>
<feature type="domain" description="HTH tetR-type" evidence="5">
    <location>
        <begin position="5"/>
        <end position="65"/>
    </location>
</feature>
<dbReference type="Gene3D" id="1.10.10.60">
    <property type="entry name" value="Homeodomain-like"/>
    <property type="match status" value="1"/>
</dbReference>
<dbReference type="EMBL" id="QHHQ01000009">
    <property type="protein sequence ID" value="RAH97399.1"/>
    <property type="molecule type" value="Genomic_DNA"/>
</dbReference>
<dbReference type="SUPFAM" id="SSF48498">
    <property type="entry name" value="Tetracyclin repressor-like, C-terminal domain"/>
    <property type="match status" value="1"/>
</dbReference>
<dbReference type="InterPro" id="IPR050109">
    <property type="entry name" value="HTH-type_TetR-like_transc_reg"/>
</dbReference>
<keyword evidence="2 4" id="KW-0238">DNA-binding</keyword>
<dbReference type="GO" id="GO:0000976">
    <property type="term" value="F:transcription cis-regulatory region binding"/>
    <property type="evidence" value="ECO:0007669"/>
    <property type="project" value="TreeGrafter"/>
</dbReference>
<sequence>MPTKSSTNRRLLQTAVDHFGMKGVEGVRTRDIAREADTVMSSITYHYGGKDGLHLAAAHYVADRLVEFLGPVLDRAARTEARGREAARDEICDIAGVILNFFLSPESASLSRFIVREQMAPGEAFRILQERVFGRMGQHLRTLVAEAGHPGWDDDRINVTTVTIVGQLLVFRVAHASVMSLTGWDAVTPQRAATIRRVTQTNIRALLAAEDPS</sequence>
<evidence type="ECO:0000259" key="5">
    <source>
        <dbReference type="PROSITE" id="PS50977"/>
    </source>
</evidence>
<dbReference type="PANTHER" id="PTHR30055:SF234">
    <property type="entry name" value="HTH-TYPE TRANSCRIPTIONAL REGULATOR BETI"/>
    <property type="match status" value="1"/>
</dbReference>
<evidence type="ECO:0000256" key="1">
    <source>
        <dbReference type="ARBA" id="ARBA00023015"/>
    </source>
</evidence>
<gene>
    <name evidence="6" type="ORF">DLJ53_29845</name>
</gene>
<dbReference type="InterPro" id="IPR009057">
    <property type="entry name" value="Homeodomain-like_sf"/>
</dbReference>
<dbReference type="GO" id="GO:0003700">
    <property type="term" value="F:DNA-binding transcription factor activity"/>
    <property type="evidence" value="ECO:0007669"/>
    <property type="project" value="TreeGrafter"/>
</dbReference>
<keyword evidence="3" id="KW-0804">Transcription</keyword>